<comment type="caution">
    <text evidence="3">The sequence shown here is derived from an EMBL/GenBank/DDBJ whole genome shotgun (WGS) entry which is preliminary data.</text>
</comment>
<accession>A0A3E3AEI6</accession>
<dbReference type="AlphaFoldDB" id="A0A3E3AEI6"/>
<evidence type="ECO:0008006" key="5">
    <source>
        <dbReference type="Google" id="ProtNLM"/>
    </source>
</evidence>
<name>A0A3E3AEI6_9FIRM</name>
<evidence type="ECO:0000313" key="3">
    <source>
        <dbReference type="EMBL" id="RGD87145.1"/>
    </source>
</evidence>
<feature type="signal peptide" evidence="2">
    <location>
        <begin position="1"/>
        <end position="26"/>
    </location>
</feature>
<reference evidence="3 4" key="1">
    <citation type="submission" date="2018-08" db="EMBL/GenBank/DDBJ databases">
        <title>A genome reference for cultivated species of the human gut microbiota.</title>
        <authorList>
            <person name="Zou Y."/>
            <person name="Xue W."/>
            <person name="Luo G."/>
        </authorList>
    </citation>
    <scope>NUCLEOTIDE SEQUENCE [LARGE SCALE GENOMIC DNA]</scope>
    <source>
        <strain evidence="3 4">OM06-4</strain>
    </source>
</reference>
<evidence type="ECO:0000313" key="4">
    <source>
        <dbReference type="Proteomes" id="UP000261032"/>
    </source>
</evidence>
<keyword evidence="2" id="KW-0732">Signal</keyword>
<dbReference type="Proteomes" id="UP000261032">
    <property type="component" value="Unassembled WGS sequence"/>
</dbReference>
<protein>
    <recommendedName>
        <fullName evidence="5">Mannosyl-glycoprotein endo-beta-N-acetylglucosamidase-like domain-containing protein</fullName>
    </recommendedName>
</protein>
<dbReference type="EMBL" id="QUSL01000001">
    <property type="protein sequence ID" value="RGD87145.1"/>
    <property type="molecule type" value="Genomic_DNA"/>
</dbReference>
<evidence type="ECO:0000256" key="1">
    <source>
        <dbReference type="SAM" id="Coils"/>
    </source>
</evidence>
<sequence length="246" mass="27431">MKNKIKLIRCISVVTCMCLLQTNVYAQSINQEEKTYELLEQQIESEHIDIIAELDKLTNEYQEILVIETQNKNLTEINKIKDLISGLEKIKKEYMASIQNTTRANQPNTAVAAVIGYFSNKNYKLASELLIHATVNTNKNSTYSPTNGSRVKSHSVFVKIANGSKTNGSDIFTNTGGTASKDCYYALHSFNYSKPTSSSKLVNISDYYDYASGDYNGMEGIAVNAMYLAQQSGAIVPYNVLISQRL</sequence>
<feature type="coiled-coil region" evidence="1">
    <location>
        <begin position="29"/>
        <end position="60"/>
    </location>
</feature>
<proteinExistence type="predicted"/>
<feature type="chain" id="PRO_5044393464" description="Mannosyl-glycoprotein endo-beta-N-acetylglucosamidase-like domain-containing protein" evidence="2">
    <location>
        <begin position="27"/>
        <end position="246"/>
    </location>
</feature>
<gene>
    <name evidence="3" type="ORF">DXB93_00265</name>
</gene>
<dbReference type="RefSeq" id="WP_008790962.1">
    <property type="nucleotide sequence ID" value="NZ_AP031443.1"/>
</dbReference>
<organism evidence="3 4">
    <name type="scientific">Thomasclavelia ramosa</name>
    <dbReference type="NCBI Taxonomy" id="1547"/>
    <lineage>
        <taxon>Bacteria</taxon>
        <taxon>Bacillati</taxon>
        <taxon>Bacillota</taxon>
        <taxon>Erysipelotrichia</taxon>
        <taxon>Erysipelotrichales</taxon>
        <taxon>Coprobacillaceae</taxon>
        <taxon>Thomasclavelia</taxon>
    </lineage>
</organism>
<evidence type="ECO:0000256" key="2">
    <source>
        <dbReference type="SAM" id="SignalP"/>
    </source>
</evidence>
<keyword evidence="1" id="KW-0175">Coiled coil</keyword>